<reference evidence="1 2" key="1">
    <citation type="journal article" date="2022" name="ISME Commun">
        <title>Vulcanimicrobium alpinus gen. nov. sp. nov., the first cultivated representative of the candidate phylum 'Eremiobacterota', is a metabolically versatile aerobic anoxygenic phototroph.</title>
        <authorList>
            <person name="Yabe S."/>
            <person name="Muto K."/>
            <person name="Abe K."/>
            <person name="Yokota A."/>
            <person name="Staudigel H."/>
            <person name="Tebo B.M."/>
        </authorList>
    </citation>
    <scope>NUCLEOTIDE SEQUENCE [LARGE SCALE GENOMIC DNA]</scope>
    <source>
        <strain evidence="1 2">WC8-2</strain>
    </source>
</reference>
<dbReference type="Proteomes" id="UP001317532">
    <property type="component" value="Chromosome"/>
</dbReference>
<name>A0AAN2CB70_UNVUL</name>
<sequence length="61" mass="6555">MTPTTIVAYLKSDDVQKRIVAETSRRPTSTAVASTYPAIVAETSFPASAGAVQQLLLRFLN</sequence>
<accession>A0AAN2CB70</accession>
<evidence type="ECO:0000313" key="1">
    <source>
        <dbReference type="EMBL" id="BDE07916.1"/>
    </source>
</evidence>
<proteinExistence type="predicted"/>
<dbReference type="AlphaFoldDB" id="A0AAN2CB70"/>
<evidence type="ECO:0000313" key="2">
    <source>
        <dbReference type="Proteomes" id="UP001317532"/>
    </source>
</evidence>
<gene>
    <name evidence="1" type="ORF">WPS_31920</name>
</gene>
<dbReference type="EMBL" id="AP025523">
    <property type="protein sequence ID" value="BDE07916.1"/>
    <property type="molecule type" value="Genomic_DNA"/>
</dbReference>
<keyword evidence="2" id="KW-1185">Reference proteome</keyword>
<protein>
    <submittedName>
        <fullName evidence="1">Uncharacterized protein</fullName>
    </submittedName>
</protein>
<dbReference type="KEGG" id="vab:WPS_31920"/>
<organism evidence="1 2">
    <name type="scientific">Vulcanimicrobium alpinum</name>
    <dbReference type="NCBI Taxonomy" id="3016050"/>
    <lineage>
        <taxon>Bacteria</taxon>
        <taxon>Bacillati</taxon>
        <taxon>Vulcanimicrobiota</taxon>
        <taxon>Vulcanimicrobiia</taxon>
        <taxon>Vulcanimicrobiales</taxon>
        <taxon>Vulcanimicrobiaceae</taxon>
        <taxon>Vulcanimicrobium</taxon>
    </lineage>
</organism>